<reference evidence="3 4" key="1">
    <citation type="submission" date="2019-01" db="EMBL/GenBank/DDBJ databases">
        <title>Draft genome sequence of Cellulomonas takizawaensis strain TKZ-21.</title>
        <authorList>
            <person name="Yamamura H."/>
            <person name="Hayashi T."/>
            <person name="Hamada M."/>
            <person name="Serisawa Y."/>
            <person name="Matsuyama K."/>
            <person name="Nakagawa Y."/>
            <person name="Otoguro M."/>
            <person name="Yanagida F."/>
            <person name="Hayakawa M."/>
        </authorList>
    </citation>
    <scope>NUCLEOTIDE SEQUENCE [LARGE SCALE GENOMIC DNA]</scope>
    <source>
        <strain evidence="3 4">NBRC12680</strain>
    </source>
</reference>
<evidence type="ECO:0000259" key="1">
    <source>
        <dbReference type="Pfam" id="PF07398"/>
    </source>
</evidence>
<dbReference type="RefSeq" id="WP_130782333.1">
    <property type="nucleotide sequence ID" value="NZ_BIMR01000241.1"/>
</dbReference>
<name>A0A402DUA0_9CELL</name>
<dbReference type="InterPro" id="IPR017517">
    <property type="entry name" value="Maleyloyr_isom"/>
</dbReference>
<dbReference type="Proteomes" id="UP000289954">
    <property type="component" value="Unassembled WGS sequence"/>
</dbReference>
<accession>A0A402DUA0</accession>
<evidence type="ECO:0000259" key="2">
    <source>
        <dbReference type="Pfam" id="PF11716"/>
    </source>
</evidence>
<protein>
    <recommendedName>
        <fullName evidence="5">Mycothiol-dependent maleylpyruvate isomerase metal-binding domain-containing protein</fullName>
    </recommendedName>
</protein>
<feature type="domain" description="MDMPI C-terminal" evidence="1">
    <location>
        <begin position="143"/>
        <end position="240"/>
    </location>
</feature>
<dbReference type="PANTHER" id="PTHR40758:SF1">
    <property type="entry name" value="CONSERVED PROTEIN"/>
    <property type="match status" value="1"/>
</dbReference>
<dbReference type="AlphaFoldDB" id="A0A402DUA0"/>
<dbReference type="InterPro" id="IPR010872">
    <property type="entry name" value="MDMPI_C-term_domain"/>
</dbReference>
<evidence type="ECO:0008006" key="5">
    <source>
        <dbReference type="Google" id="ProtNLM"/>
    </source>
</evidence>
<dbReference type="PANTHER" id="PTHR40758">
    <property type="entry name" value="CONSERVED PROTEIN"/>
    <property type="match status" value="1"/>
</dbReference>
<dbReference type="EMBL" id="BIMR01000241">
    <property type="protein sequence ID" value="GCE77721.1"/>
    <property type="molecule type" value="Genomic_DNA"/>
</dbReference>
<dbReference type="OrthoDB" id="3671213at2"/>
<dbReference type="NCBIfam" id="TIGR03083">
    <property type="entry name" value="maleylpyruvate isomerase family mycothiol-dependent enzyme"/>
    <property type="match status" value="1"/>
</dbReference>
<sequence length="249" mass="26866">MTTDLAASPDHLRLLRGLQDDFLATVPTVDPGVPVPWCGRWRVRDLVVHLARVHHWAAAQARRGREVPLGRGPFDLVDLYGTCAAELYDTLVALGPDAPASTLLGPGPASFWHRRQLHETLVHLWDLRTAGGLPLDVDPAVWADTVDEVVTVMQPRQEAMGRMAPLPAPVALVATDADRTWSLGGRRARDALLGGGRAADARPPAVTVRAPARDLALLVWGRRTPDDTGFAVEGDRAALDDALARPLTP</sequence>
<feature type="domain" description="Mycothiol-dependent maleylpyruvate isomerase metal-binding" evidence="2">
    <location>
        <begin position="20"/>
        <end position="128"/>
    </location>
</feature>
<keyword evidence="4" id="KW-1185">Reference proteome</keyword>
<dbReference type="InterPro" id="IPR034660">
    <property type="entry name" value="DinB/YfiT-like"/>
</dbReference>
<dbReference type="GO" id="GO:0046872">
    <property type="term" value="F:metal ion binding"/>
    <property type="evidence" value="ECO:0007669"/>
    <property type="project" value="InterPro"/>
</dbReference>
<evidence type="ECO:0000313" key="4">
    <source>
        <dbReference type="Proteomes" id="UP000289954"/>
    </source>
</evidence>
<organism evidence="3 4">
    <name type="scientific">Cellulomonas biazotea</name>
    <dbReference type="NCBI Taxonomy" id="1709"/>
    <lineage>
        <taxon>Bacteria</taxon>
        <taxon>Bacillati</taxon>
        <taxon>Actinomycetota</taxon>
        <taxon>Actinomycetes</taxon>
        <taxon>Micrococcales</taxon>
        <taxon>Cellulomonadaceae</taxon>
        <taxon>Cellulomonas</taxon>
    </lineage>
</organism>
<dbReference type="InterPro" id="IPR024344">
    <property type="entry name" value="MDMPI_metal-binding"/>
</dbReference>
<dbReference type="Pfam" id="PF07398">
    <property type="entry name" value="MDMPI_C"/>
    <property type="match status" value="1"/>
</dbReference>
<gene>
    <name evidence="3" type="ORF">CBZ_27770</name>
</gene>
<proteinExistence type="predicted"/>
<comment type="caution">
    <text evidence="3">The sequence shown here is derived from an EMBL/GenBank/DDBJ whole genome shotgun (WGS) entry which is preliminary data.</text>
</comment>
<dbReference type="GO" id="GO:0005886">
    <property type="term" value="C:plasma membrane"/>
    <property type="evidence" value="ECO:0007669"/>
    <property type="project" value="TreeGrafter"/>
</dbReference>
<dbReference type="Pfam" id="PF11716">
    <property type="entry name" value="MDMPI_N"/>
    <property type="match status" value="1"/>
</dbReference>
<dbReference type="SUPFAM" id="SSF109854">
    <property type="entry name" value="DinB/YfiT-like putative metalloenzymes"/>
    <property type="match status" value="1"/>
</dbReference>
<evidence type="ECO:0000313" key="3">
    <source>
        <dbReference type="EMBL" id="GCE77721.1"/>
    </source>
</evidence>